<protein>
    <submittedName>
        <fullName evidence="6">Glutaredoxin</fullName>
    </submittedName>
</protein>
<proteinExistence type="predicted"/>
<dbReference type="PANTHER" id="PTHR45694:SF18">
    <property type="entry name" value="GLUTAREDOXIN-1-RELATED"/>
    <property type="match status" value="1"/>
</dbReference>
<dbReference type="InterPro" id="IPR036249">
    <property type="entry name" value="Thioredoxin-like_sf"/>
</dbReference>
<feature type="domain" description="Glutaredoxin" evidence="5">
    <location>
        <begin position="17"/>
        <end position="79"/>
    </location>
</feature>
<dbReference type="PANTHER" id="PTHR45694">
    <property type="entry name" value="GLUTAREDOXIN 2"/>
    <property type="match status" value="1"/>
</dbReference>
<dbReference type="PRINTS" id="PR00160">
    <property type="entry name" value="GLUTAREDOXIN"/>
</dbReference>
<evidence type="ECO:0000313" key="6">
    <source>
        <dbReference type="EMBL" id="KAJ1908334.1"/>
    </source>
</evidence>
<dbReference type="CDD" id="cd03419">
    <property type="entry name" value="GRX_GRXh_1_2_like"/>
    <property type="match status" value="1"/>
</dbReference>
<accession>A0A9W7ZJ26</accession>
<evidence type="ECO:0000256" key="1">
    <source>
        <dbReference type="ARBA" id="ARBA00022448"/>
    </source>
</evidence>
<dbReference type="EMBL" id="JANBPT010001395">
    <property type="protein sequence ID" value="KAJ1908334.1"/>
    <property type="molecule type" value="Genomic_DNA"/>
</dbReference>
<dbReference type="SUPFAM" id="SSF52833">
    <property type="entry name" value="Thioredoxin-like"/>
    <property type="match status" value="1"/>
</dbReference>
<dbReference type="GO" id="GO:0005737">
    <property type="term" value="C:cytoplasm"/>
    <property type="evidence" value="ECO:0007669"/>
    <property type="project" value="TreeGrafter"/>
</dbReference>
<dbReference type="AlphaFoldDB" id="A0A9W7ZJ26"/>
<name>A0A9W7ZJ26_9FUNG</name>
<evidence type="ECO:0000256" key="4">
    <source>
        <dbReference type="ARBA" id="ARBA00023284"/>
    </source>
</evidence>
<dbReference type="InterPro" id="IPR014025">
    <property type="entry name" value="Glutaredoxin_subgr"/>
</dbReference>
<dbReference type="PROSITE" id="PS00195">
    <property type="entry name" value="GLUTAREDOXIN_1"/>
    <property type="match status" value="1"/>
</dbReference>
<dbReference type="GO" id="GO:0004602">
    <property type="term" value="F:glutathione peroxidase activity"/>
    <property type="evidence" value="ECO:0007669"/>
    <property type="project" value="UniProtKB-ARBA"/>
</dbReference>
<keyword evidence="4" id="KW-0676">Redox-active center</keyword>
<dbReference type="FunFam" id="3.40.30.10:FF:000026">
    <property type="entry name" value="Glutaredoxin 2"/>
    <property type="match status" value="1"/>
</dbReference>
<evidence type="ECO:0000256" key="3">
    <source>
        <dbReference type="ARBA" id="ARBA00023157"/>
    </source>
</evidence>
<dbReference type="OrthoDB" id="418495at2759"/>
<organism evidence="6 7">
    <name type="scientific">Tieghemiomyces parasiticus</name>
    <dbReference type="NCBI Taxonomy" id="78921"/>
    <lineage>
        <taxon>Eukaryota</taxon>
        <taxon>Fungi</taxon>
        <taxon>Fungi incertae sedis</taxon>
        <taxon>Zoopagomycota</taxon>
        <taxon>Kickxellomycotina</taxon>
        <taxon>Dimargaritomycetes</taxon>
        <taxon>Dimargaritales</taxon>
        <taxon>Dimargaritaceae</taxon>
        <taxon>Tieghemiomyces</taxon>
    </lineage>
</organism>
<dbReference type="PROSITE" id="PS51354">
    <property type="entry name" value="GLUTAREDOXIN_2"/>
    <property type="match status" value="1"/>
</dbReference>
<dbReference type="InterPro" id="IPR011899">
    <property type="entry name" value="Glutaredoxin_euk/vir"/>
</dbReference>
<dbReference type="NCBIfam" id="TIGR02180">
    <property type="entry name" value="GRX_euk"/>
    <property type="match status" value="1"/>
</dbReference>
<evidence type="ECO:0000256" key="2">
    <source>
        <dbReference type="ARBA" id="ARBA00022982"/>
    </source>
</evidence>
<sequence>MSSINAKITEAIQKNTVMMFAKSTCPYCRKAKEALRDNHIEFAYWDLDTLDDGIEIQDELAKMNGQRTVPNIYIKGQHIGGCDDLIAALKSGKVQQLLA</sequence>
<keyword evidence="7" id="KW-1185">Reference proteome</keyword>
<dbReference type="GO" id="GO:0015038">
    <property type="term" value="F:glutathione disulfide oxidoreductase activity"/>
    <property type="evidence" value="ECO:0007669"/>
    <property type="project" value="TreeGrafter"/>
</dbReference>
<dbReference type="Proteomes" id="UP001150569">
    <property type="component" value="Unassembled WGS sequence"/>
</dbReference>
<gene>
    <name evidence="6" type="primary">TTR1_4</name>
    <name evidence="6" type="ORF">IWQ60_011695</name>
</gene>
<evidence type="ECO:0000259" key="5">
    <source>
        <dbReference type="Pfam" id="PF00462"/>
    </source>
</evidence>
<reference evidence="6" key="1">
    <citation type="submission" date="2022-07" db="EMBL/GenBank/DDBJ databases">
        <title>Phylogenomic reconstructions and comparative analyses of Kickxellomycotina fungi.</title>
        <authorList>
            <person name="Reynolds N.K."/>
            <person name="Stajich J.E."/>
            <person name="Barry K."/>
            <person name="Grigoriev I.V."/>
            <person name="Crous P."/>
            <person name="Smith M.E."/>
        </authorList>
    </citation>
    <scope>NUCLEOTIDE SEQUENCE</scope>
    <source>
        <strain evidence="6">RSA 861</strain>
    </source>
</reference>
<comment type="caution">
    <text evidence="6">The sequence shown here is derived from an EMBL/GenBank/DDBJ whole genome shotgun (WGS) entry which is preliminary data.</text>
</comment>
<keyword evidence="2" id="KW-0249">Electron transport</keyword>
<dbReference type="InterPro" id="IPR011767">
    <property type="entry name" value="GLR_AS"/>
</dbReference>
<dbReference type="InterPro" id="IPR002109">
    <property type="entry name" value="Glutaredoxin"/>
</dbReference>
<keyword evidence="1" id="KW-0813">Transport</keyword>
<keyword evidence="3" id="KW-1015">Disulfide bond</keyword>
<dbReference type="Gene3D" id="3.40.30.10">
    <property type="entry name" value="Glutaredoxin"/>
    <property type="match status" value="1"/>
</dbReference>
<dbReference type="Pfam" id="PF00462">
    <property type="entry name" value="Glutaredoxin"/>
    <property type="match status" value="1"/>
</dbReference>
<dbReference type="GO" id="GO:0034599">
    <property type="term" value="P:cellular response to oxidative stress"/>
    <property type="evidence" value="ECO:0007669"/>
    <property type="project" value="TreeGrafter"/>
</dbReference>
<evidence type="ECO:0000313" key="7">
    <source>
        <dbReference type="Proteomes" id="UP001150569"/>
    </source>
</evidence>